<reference evidence="2" key="1">
    <citation type="journal article" date="2024" name="Proc. Natl. Acad. Sci. U.S.A.">
        <title>Extraordinary preservation of gene collinearity over three hundred million years revealed in homosporous lycophytes.</title>
        <authorList>
            <person name="Li C."/>
            <person name="Wickell D."/>
            <person name="Kuo L.Y."/>
            <person name="Chen X."/>
            <person name="Nie B."/>
            <person name="Liao X."/>
            <person name="Peng D."/>
            <person name="Ji J."/>
            <person name="Jenkins J."/>
            <person name="Williams M."/>
            <person name="Shu S."/>
            <person name="Plott C."/>
            <person name="Barry K."/>
            <person name="Rajasekar S."/>
            <person name="Grimwood J."/>
            <person name="Han X."/>
            <person name="Sun S."/>
            <person name="Hou Z."/>
            <person name="He W."/>
            <person name="Dai G."/>
            <person name="Sun C."/>
            <person name="Schmutz J."/>
            <person name="Leebens-Mack J.H."/>
            <person name="Li F.W."/>
            <person name="Wang L."/>
        </authorList>
    </citation>
    <scope>NUCLEOTIDE SEQUENCE [LARGE SCALE GENOMIC DNA]</scope>
    <source>
        <strain evidence="2">cv. PW_Plant_1</strain>
    </source>
</reference>
<organism evidence="1 2">
    <name type="scientific">Diphasiastrum complanatum</name>
    <name type="common">Issler's clubmoss</name>
    <name type="synonym">Lycopodium complanatum</name>
    <dbReference type="NCBI Taxonomy" id="34168"/>
    <lineage>
        <taxon>Eukaryota</taxon>
        <taxon>Viridiplantae</taxon>
        <taxon>Streptophyta</taxon>
        <taxon>Embryophyta</taxon>
        <taxon>Tracheophyta</taxon>
        <taxon>Lycopodiopsida</taxon>
        <taxon>Lycopodiales</taxon>
        <taxon>Lycopodiaceae</taxon>
        <taxon>Lycopodioideae</taxon>
        <taxon>Diphasiastrum</taxon>
    </lineage>
</organism>
<sequence length="221" mass="24553">MEGSKDIRECFYKILGVQKSCTPSEIRSAYRRLAMIWHPDKCAAGDSVANDNAKSRFQAIQEAYSVLSDDDRRFLYDAGVLETDADQEYGMSDFLGEITSMMKDANREGEGGTYEELRDLFMKIIDGDVQAPADRSEKPTMLSEEEDFYNNFLAENSTLNSDPFFTDTFCAGASSSRSFESSKSGQEKCSRKRKSRHTHASASSVTSDYDGGSKDLGVSTS</sequence>
<gene>
    <name evidence="1" type="ORF">O6H91_02G142600</name>
</gene>
<protein>
    <submittedName>
        <fullName evidence="1">Uncharacterized protein</fullName>
    </submittedName>
</protein>
<evidence type="ECO:0000313" key="2">
    <source>
        <dbReference type="Proteomes" id="UP001162992"/>
    </source>
</evidence>
<keyword evidence="2" id="KW-1185">Reference proteome</keyword>
<comment type="caution">
    <text evidence="1">The sequence shown here is derived from an EMBL/GenBank/DDBJ whole genome shotgun (WGS) entry which is preliminary data.</text>
</comment>
<accession>A0ACC2EL56</accession>
<dbReference type="Proteomes" id="UP001162992">
    <property type="component" value="Chromosome 2"/>
</dbReference>
<dbReference type="EMBL" id="CM055093">
    <property type="protein sequence ID" value="KAJ7567329.1"/>
    <property type="molecule type" value="Genomic_DNA"/>
</dbReference>
<proteinExistence type="predicted"/>
<name>A0ACC2EL56_DIPCM</name>
<evidence type="ECO:0000313" key="1">
    <source>
        <dbReference type="EMBL" id="KAJ7567329.1"/>
    </source>
</evidence>